<feature type="transmembrane region" description="Helical" evidence="1">
    <location>
        <begin position="250"/>
        <end position="271"/>
    </location>
</feature>
<accession>A0ABT8KMI4</accession>
<dbReference type="PANTHER" id="PTHR30590">
    <property type="entry name" value="INNER MEMBRANE PROTEIN"/>
    <property type="match status" value="1"/>
</dbReference>
<dbReference type="PANTHER" id="PTHR30590:SF3">
    <property type="entry name" value="HYPOTHETICAL MEMBRANE SPANNING PROTEIN"/>
    <property type="match status" value="1"/>
</dbReference>
<keyword evidence="1" id="KW-0472">Membrane</keyword>
<feature type="transmembrane region" description="Helical" evidence="1">
    <location>
        <begin position="292"/>
        <end position="312"/>
    </location>
</feature>
<keyword evidence="1" id="KW-0812">Transmembrane</keyword>
<feature type="transmembrane region" description="Helical" evidence="1">
    <location>
        <begin position="170"/>
        <end position="192"/>
    </location>
</feature>
<feature type="transmembrane region" description="Helical" evidence="1">
    <location>
        <begin position="318"/>
        <end position="340"/>
    </location>
</feature>
<dbReference type="InterPro" id="IPR007349">
    <property type="entry name" value="DUF418"/>
</dbReference>
<proteinExistence type="predicted"/>
<feature type="transmembrane region" description="Helical" evidence="1">
    <location>
        <begin position="126"/>
        <end position="146"/>
    </location>
</feature>
<dbReference type="EMBL" id="JAUJEA010000003">
    <property type="protein sequence ID" value="MDN5201931.1"/>
    <property type="molecule type" value="Genomic_DNA"/>
</dbReference>
<dbReference type="RefSeq" id="WP_346751955.1">
    <property type="nucleotide sequence ID" value="NZ_JAUJEA010000003.1"/>
</dbReference>
<feature type="transmembrane region" description="Helical" evidence="1">
    <location>
        <begin position="204"/>
        <end position="230"/>
    </location>
</feature>
<evidence type="ECO:0000313" key="4">
    <source>
        <dbReference type="Proteomes" id="UP001172082"/>
    </source>
</evidence>
<feature type="transmembrane region" description="Helical" evidence="1">
    <location>
        <begin position="82"/>
        <end position="98"/>
    </location>
</feature>
<name>A0ABT8KMI4_9BACT</name>
<feature type="transmembrane region" description="Helical" evidence="1">
    <location>
        <begin position="12"/>
        <end position="28"/>
    </location>
</feature>
<keyword evidence="1" id="KW-1133">Transmembrane helix</keyword>
<sequence>MNRRIIGIDVARALAVIGMIIVNFKIAFGEEGSGFLKSFAGIFEGKAAATFVVLAGVGIALMSNSAIKENNIRKIRGAQTRIAKRAFLLFIIGLSYIAIWPADILHFYGVYMLIALLLLKSRPKTILSVSLLIILVYPLFMLIWNYDTGWDFESFNYSDFWTVEGFTRNLFYNGFHPVIPWTAFMLIGLWFGKQNLHDSKVVKKTLWIGLSIFIAIQILSYGLISFLSLGSESVAKELGQILGTSPMPPLPIYMISGSSIALFIISACILISKKFERNRVVTALNKTGQLALTFYVAHVIIGMGVIEIWNPAKMGSYSIAFSLSYALLFSLLCVFFAVIWKKYADAGPLEWLFRKLAK</sequence>
<organism evidence="3 4">
    <name type="scientific">Splendidivirga corallicola</name>
    <dbReference type="NCBI Taxonomy" id="3051826"/>
    <lineage>
        <taxon>Bacteria</taxon>
        <taxon>Pseudomonadati</taxon>
        <taxon>Bacteroidota</taxon>
        <taxon>Cytophagia</taxon>
        <taxon>Cytophagales</taxon>
        <taxon>Splendidivirgaceae</taxon>
        <taxon>Splendidivirga</taxon>
    </lineage>
</organism>
<evidence type="ECO:0000259" key="2">
    <source>
        <dbReference type="Pfam" id="PF04235"/>
    </source>
</evidence>
<feature type="transmembrane region" description="Helical" evidence="1">
    <location>
        <begin position="104"/>
        <end position="119"/>
    </location>
</feature>
<evidence type="ECO:0000313" key="3">
    <source>
        <dbReference type="EMBL" id="MDN5201931.1"/>
    </source>
</evidence>
<keyword evidence="4" id="KW-1185">Reference proteome</keyword>
<gene>
    <name evidence="3" type="ORF">QQ008_11170</name>
</gene>
<feature type="domain" description="DUF418" evidence="2">
    <location>
        <begin position="195"/>
        <end position="357"/>
    </location>
</feature>
<feature type="transmembrane region" description="Helical" evidence="1">
    <location>
        <begin position="40"/>
        <end position="61"/>
    </location>
</feature>
<comment type="caution">
    <text evidence="3">The sequence shown here is derived from an EMBL/GenBank/DDBJ whole genome shotgun (WGS) entry which is preliminary data.</text>
</comment>
<reference evidence="3" key="1">
    <citation type="submission" date="2023-06" db="EMBL/GenBank/DDBJ databases">
        <title>Genomic of Parafulvivirga corallium.</title>
        <authorList>
            <person name="Wang G."/>
        </authorList>
    </citation>
    <scope>NUCLEOTIDE SEQUENCE</scope>
    <source>
        <strain evidence="3">BMA10</strain>
    </source>
</reference>
<dbReference type="Proteomes" id="UP001172082">
    <property type="component" value="Unassembled WGS sequence"/>
</dbReference>
<dbReference type="Pfam" id="PF04235">
    <property type="entry name" value="DUF418"/>
    <property type="match status" value="1"/>
</dbReference>
<evidence type="ECO:0000256" key="1">
    <source>
        <dbReference type="SAM" id="Phobius"/>
    </source>
</evidence>
<protein>
    <submittedName>
        <fullName evidence="3">DUF418 domain-containing protein</fullName>
    </submittedName>
</protein>
<dbReference type="InterPro" id="IPR052529">
    <property type="entry name" value="Bact_Transport_Assoc"/>
</dbReference>